<dbReference type="InterPro" id="IPR011333">
    <property type="entry name" value="SKP1/BTB/POZ_sf"/>
</dbReference>
<name>A0A1J9QSS2_9PEZI</name>
<feature type="compositionally biased region" description="Polar residues" evidence="1">
    <location>
        <begin position="1"/>
        <end position="19"/>
    </location>
</feature>
<gene>
    <name evidence="3" type="ORF">BKCO1_5300067</name>
</gene>
<dbReference type="RefSeq" id="XP_020127294.1">
    <property type="nucleotide sequence ID" value="XM_020277177.1"/>
</dbReference>
<sequence length="272" mass="30368">MNRSAETTPCSTWTMAASSTGGGTPEPSRYDPRTPPPKAKRVRLDATHELPIPPEYRQLSYGDMATTIEFDIGFGSDSQLYTLHRSALCEVSPFFRMTFLGNSKEAREMKMTLPTTFCSIFETFVEWLYSRKLLINAMDGGLARIRGLRFLASLYIFADNYDVPQLKNDTMDVIISCVQEGYLLPGPEVINEVYDNLPEDSPLCRLLVNEYARTGQVLAGSSDDWPAGFVFKAFNATMRAIEGFSPLGRPTHDCTYHDHATEAERSACLVDG</sequence>
<dbReference type="Pfam" id="PF00651">
    <property type="entry name" value="BTB"/>
    <property type="match status" value="1"/>
</dbReference>
<feature type="domain" description="BTB" evidence="2">
    <location>
        <begin position="70"/>
        <end position="137"/>
    </location>
</feature>
<dbReference type="InterPro" id="IPR000210">
    <property type="entry name" value="BTB/POZ_dom"/>
</dbReference>
<accession>A0A1J9QSS2</accession>
<evidence type="ECO:0000256" key="1">
    <source>
        <dbReference type="SAM" id="MobiDB-lite"/>
    </source>
</evidence>
<proteinExistence type="predicted"/>
<evidence type="ECO:0000313" key="3">
    <source>
        <dbReference type="EMBL" id="OJD31034.1"/>
    </source>
</evidence>
<dbReference type="PANTHER" id="PTHR47843:SF2">
    <property type="entry name" value="BTB DOMAIN-CONTAINING PROTEIN"/>
    <property type="match status" value="1"/>
</dbReference>
<dbReference type="Gene3D" id="3.30.710.10">
    <property type="entry name" value="Potassium Channel Kv1.1, Chain A"/>
    <property type="match status" value="1"/>
</dbReference>
<dbReference type="PANTHER" id="PTHR47843">
    <property type="entry name" value="BTB DOMAIN-CONTAINING PROTEIN-RELATED"/>
    <property type="match status" value="1"/>
</dbReference>
<dbReference type="CDD" id="cd18186">
    <property type="entry name" value="BTB_POZ_ZBTB_KLHL-like"/>
    <property type="match status" value="1"/>
</dbReference>
<reference evidence="3 4" key="1">
    <citation type="submission" date="2016-10" db="EMBL/GenBank/DDBJ databases">
        <title>Proteomics and genomics reveal pathogen-plant mechanisms compatible with a hemibiotrophic lifestyle of Diplodia corticola.</title>
        <authorList>
            <person name="Fernandes I."/>
            <person name="De Jonge R."/>
            <person name="Van De Peer Y."/>
            <person name="Devreese B."/>
            <person name="Alves A."/>
            <person name="Esteves A.C."/>
        </authorList>
    </citation>
    <scope>NUCLEOTIDE SEQUENCE [LARGE SCALE GENOMIC DNA]</scope>
    <source>
        <strain evidence="3 4">CBS 112549</strain>
    </source>
</reference>
<dbReference type="Proteomes" id="UP000183809">
    <property type="component" value="Unassembled WGS sequence"/>
</dbReference>
<dbReference type="GeneID" id="31017438"/>
<comment type="caution">
    <text evidence="3">The sequence shown here is derived from an EMBL/GenBank/DDBJ whole genome shotgun (WGS) entry which is preliminary data.</text>
</comment>
<dbReference type="OrthoDB" id="194443at2759"/>
<protein>
    <submittedName>
        <fullName evidence="3">Btb poz domain containing protein</fullName>
    </submittedName>
</protein>
<dbReference type="EMBL" id="MNUE01000053">
    <property type="protein sequence ID" value="OJD31034.1"/>
    <property type="molecule type" value="Genomic_DNA"/>
</dbReference>
<dbReference type="STRING" id="236234.A0A1J9QSS2"/>
<feature type="region of interest" description="Disordered" evidence="1">
    <location>
        <begin position="1"/>
        <end position="39"/>
    </location>
</feature>
<dbReference type="AlphaFoldDB" id="A0A1J9QSS2"/>
<evidence type="ECO:0000259" key="2">
    <source>
        <dbReference type="PROSITE" id="PS50097"/>
    </source>
</evidence>
<evidence type="ECO:0000313" key="4">
    <source>
        <dbReference type="Proteomes" id="UP000183809"/>
    </source>
</evidence>
<dbReference type="PROSITE" id="PS50097">
    <property type="entry name" value="BTB"/>
    <property type="match status" value="1"/>
</dbReference>
<dbReference type="SUPFAM" id="SSF54695">
    <property type="entry name" value="POZ domain"/>
    <property type="match status" value="1"/>
</dbReference>
<organism evidence="3 4">
    <name type="scientific">Diplodia corticola</name>
    <dbReference type="NCBI Taxonomy" id="236234"/>
    <lineage>
        <taxon>Eukaryota</taxon>
        <taxon>Fungi</taxon>
        <taxon>Dikarya</taxon>
        <taxon>Ascomycota</taxon>
        <taxon>Pezizomycotina</taxon>
        <taxon>Dothideomycetes</taxon>
        <taxon>Dothideomycetes incertae sedis</taxon>
        <taxon>Botryosphaeriales</taxon>
        <taxon>Botryosphaeriaceae</taxon>
        <taxon>Diplodia</taxon>
    </lineage>
</organism>
<keyword evidence="4" id="KW-1185">Reference proteome</keyword>